<reference evidence="1 2" key="1">
    <citation type="submission" date="2024-04" db="EMBL/GenBank/DDBJ databases">
        <title>Polymorphospora sp. isolated from Baiyangdian Lake in Xiong'an New Area.</title>
        <authorList>
            <person name="Zhang X."/>
            <person name="Liu J."/>
        </authorList>
    </citation>
    <scope>NUCLEOTIDE SEQUENCE [LARGE SCALE GENOMIC DNA]</scope>
    <source>
        <strain evidence="1 2">2-325</strain>
    </source>
</reference>
<evidence type="ECO:0008006" key="3">
    <source>
        <dbReference type="Google" id="ProtNLM"/>
    </source>
</evidence>
<evidence type="ECO:0000313" key="2">
    <source>
        <dbReference type="Proteomes" id="UP001582793"/>
    </source>
</evidence>
<protein>
    <recommendedName>
        <fullName evidence="3">DUF1877 family protein</fullName>
    </recommendedName>
</protein>
<sequence>MSMWLMPAKVSPELLATLRAQPALAEGMFHDPDESLAGFDEDRDLFGTDYRILSEVAGVVWEEDPGSAEQRSWLFYAVHGSDDVLDVEIGYRQPSVLGTAEVARIAAELTGAGPDADGAVGEPAEAVADDERNIGGFLFAAAREGKALVLAIT</sequence>
<keyword evidence="2" id="KW-1185">Reference proteome</keyword>
<comment type="caution">
    <text evidence="1">The sequence shown here is derived from an EMBL/GenBank/DDBJ whole genome shotgun (WGS) entry which is preliminary data.</text>
</comment>
<dbReference type="EMBL" id="JBCGDC010000012">
    <property type="protein sequence ID" value="MFB6392761.1"/>
    <property type="molecule type" value="Genomic_DNA"/>
</dbReference>
<dbReference type="RefSeq" id="WP_375733464.1">
    <property type="nucleotide sequence ID" value="NZ_JBCGDC010000012.1"/>
</dbReference>
<gene>
    <name evidence="1" type="ORF">AAFH96_06515</name>
</gene>
<accession>A0ABV5CP00</accession>
<organism evidence="1 2">
    <name type="scientific">Polymorphospora lycopeni</name>
    <dbReference type="NCBI Taxonomy" id="3140240"/>
    <lineage>
        <taxon>Bacteria</taxon>
        <taxon>Bacillati</taxon>
        <taxon>Actinomycetota</taxon>
        <taxon>Actinomycetes</taxon>
        <taxon>Micromonosporales</taxon>
        <taxon>Micromonosporaceae</taxon>
        <taxon>Polymorphospora</taxon>
    </lineage>
</organism>
<name>A0ABV5CP00_9ACTN</name>
<proteinExistence type="predicted"/>
<evidence type="ECO:0000313" key="1">
    <source>
        <dbReference type="EMBL" id="MFB6392761.1"/>
    </source>
</evidence>
<dbReference type="Proteomes" id="UP001582793">
    <property type="component" value="Unassembled WGS sequence"/>
</dbReference>